<feature type="site" description="Contributes to redox potential value" evidence="8">
    <location>
        <position position="24"/>
    </location>
</feature>
<dbReference type="Pfam" id="PF00085">
    <property type="entry name" value="Thioredoxin"/>
    <property type="match status" value="1"/>
</dbReference>
<dbReference type="Proteomes" id="UP000298616">
    <property type="component" value="Chromosome"/>
</dbReference>
<dbReference type="Gene3D" id="3.40.30.10">
    <property type="entry name" value="Glutaredoxin"/>
    <property type="match status" value="1"/>
</dbReference>
<evidence type="ECO:0000256" key="2">
    <source>
        <dbReference type="ARBA" id="ARBA00022448"/>
    </source>
</evidence>
<dbReference type="InterPro" id="IPR017937">
    <property type="entry name" value="Thioredoxin_CS"/>
</dbReference>
<evidence type="ECO:0000256" key="8">
    <source>
        <dbReference type="PIRSR" id="PIRSR000077-1"/>
    </source>
</evidence>
<dbReference type="GO" id="GO:0005829">
    <property type="term" value="C:cytosol"/>
    <property type="evidence" value="ECO:0007669"/>
    <property type="project" value="TreeGrafter"/>
</dbReference>
<keyword evidence="3" id="KW-0249">Electron transport</keyword>
<keyword evidence="4 9" id="KW-1015">Disulfide bond</keyword>
<dbReference type="PRINTS" id="PR00421">
    <property type="entry name" value="THIOREDOXIN"/>
</dbReference>
<feature type="disulfide bond" description="Redox-active" evidence="9">
    <location>
        <begin position="23"/>
        <end position="26"/>
    </location>
</feature>
<dbReference type="PROSITE" id="PS00194">
    <property type="entry name" value="THIOREDOXIN_1"/>
    <property type="match status" value="1"/>
</dbReference>
<evidence type="ECO:0000256" key="9">
    <source>
        <dbReference type="PIRSR" id="PIRSR000077-4"/>
    </source>
</evidence>
<organism evidence="11 12">
    <name type="scientific">Mangrovivirga cuniculi</name>
    <dbReference type="NCBI Taxonomy" id="2715131"/>
    <lineage>
        <taxon>Bacteria</taxon>
        <taxon>Pseudomonadati</taxon>
        <taxon>Bacteroidota</taxon>
        <taxon>Cytophagia</taxon>
        <taxon>Cytophagales</taxon>
        <taxon>Mangrovivirgaceae</taxon>
        <taxon>Mangrovivirga</taxon>
    </lineage>
</organism>
<feature type="domain" description="Thioredoxin" evidence="10">
    <location>
        <begin position="1"/>
        <end position="99"/>
    </location>
</feature>
<proteinExistence type="inferred from homology"/>
<evidence type="ECO:0000313" key="12">
    <source>
        <dbReference type="Proteomes" id="UP000298616"/>
    </source>
</evidence>
<evidence type="ECO:0000256" key="1">
    <source>
        <dbReference type="ARBA" id="ARBA00008987"/>
    </source>
</evidence>
<accession>A0A4D7KAH8</accession>
<dbReference type="OrthoDB" id="9790390at2"/>
<keyword evidence="2" id="KW-0813">Transport</keyword>
<name>A0A4D7KAH8_9BACT</name>
<feature type="active site" description="Nucleophile" evidence="8">
    <location>
        <position position="26"/>
    </location>
</feature>
<dbReference type="CDD" id="cd02947">
    <property type="entry name" value="TRX_family"/>
    <property type="match status" value="1"/>
</dbReference>
<dbReference type="InterPro" id="IPR013766">
    <property type="entry name" value="Thioredoxin_domain"/>
</dbReference>
<feature type="site" description="Deprotonates C-terminal active site Cys" evidence="8">
    <location>
        <position position="17"/>
    </location>
</feature>
<dbReference type="KEGG" id="fpf:DCC35_17370"/>
<protein>
    <recommendedName>
        <fullName evidence="6 7">Thioredoxin</fullName>
    </recommendedName>
</protein>
<dbReference type="AlphaFoldDB" id="A0A4D7KAH8"/>
<evidence type="ECO:0000256" key="7">
    <source>
        <dbReference type="PIRNR" id="PIRNR000077"/>
    </source>
</evidence>
<evidence type="ECO:0000256" key="4">
    <source>
        <dbReference type="ARBA" id="ARBA00023157"/>
    </source>
</evidence>
<feature type="active site" description="Nucleophile" evidence="8">
    <location>
        <position position="23"/>
    </location>
</feature>
<comment type="similarity">
    <text evidence="1 7">Belongs to the thioredoxin family.</text>
</comment>
<sequence>MASFKDLVNQDVPVLIDFHASWCGPCKMMSPIIDEAAKQFKGKAKILKIDVDKNQELAEKLQIRGVPTIMLFKNGELKWRESGVVQLPEIAAKIAENISA</sequence>
<feature type="site" description="Contributes to redox potential value" evidence="8">
    <location>
        <position position="25"/>
    </location>
</feature>
<dbReference type="PIRSF" id="PIRSF000077">
    <property type="entry name" value="Thioredoxin"/>
    <property type="match status" value="1"/>
</dbReference>
<reference evidence="11 12" key="1">
    <citation type="submission" date="2018-04" db="EMBL/GenBank/DDBJ databases">
        <title>Complete genome uncultured novel isolate.</title>
        <authorList>
            <person name="Merlino G."/>
        </authorList>
    </citation>
    <scope>NUCLEOTIDE SEQUENCE [LARGE SCALE GENOMIC DNA]</scope>
    <source>
        <strain evidence="12">R1DC9</strain>
    </source>
</reference>
<keyword evidence="12" id="KW-1185">Reference proteome</keyword>
<keyword evidence="5 9" id="KW-0676">Redox-active center</keyword>
<dbReference type="InterPro" id="IPR036249">
    <property type="entry name" value="Thioredoxin-like_sf"/>
</dbReference>
<dbReference type="PANTHER" id="PTHR45663:SF11">
    <property type="entry name" value="GEO12009P1"/>
    <property type="match status" value="1"/>
</dbReference>
<dbReference type="GO" id="GO:0045454">
    <property type="term" value="P:cell redox homeostasis"/>
    <property type="evidence" value="ECO:0007669"/>
    <property type="project" value="TreeGrafter"/>
</dbReference>
<gene>
    <name evidence="11" type="primary">trxA</name>
    <name evidence="11" type="ORF">DCC35_17370</name>
</gene>
<evidence type="ECO:0000256" key="3">
    <source>
        <dbReference type="ARBA" id="ARBA00022982"/>
    </source>
</evidence>
<dbReference type="NCBIfam" id="TIGR01068">
    <property type="entry name" value="thioredoxin"/>
    <property type="match status" value="1"/>
</dbReference>
<dbReference type="InterPro" id="IPR005746">
    <property type="entry name" value="Thioredoxin"/>
</dbReference>
<evidence type="ECO:0000256" key="6">
    <source>
        <dbReference type="NCBIfam" id="TIGR01068"/>
    </source>
</evidence>
<dbReference type="SUPFAM" id="SSF52833">
    <property type="entry name" value="Thioredoxin-like"/>
    <property type="match status" value="1"/>
</dbReference>
<evidence type="ECO:0000259" key="10">
    <source>
        <dbReference type="PROSITE" id="PS51352"/>
    </source>
</evidence>
<dbReference type="GO" id="GO:0015035">
    <property type="term" value="F:protein-disulfide reductase activity"/>
    <property type="evidence" value="ECO:0007669"/>
    <property type="project" value="UniProtKB-UniRule"/>
</dbReference>
<evidence type="ECO:0000256" key="5">
    <source>
        <dbReference type="ARBA" id="ARBA00023284"/>
    </source>
</evidence>
<evidence type="ECO:0000313" key="11">
    <source>
        <dbReference type="EMBL" id="QCK16378.1"/>
    </source>
</evidence>
<dbReference type="PROSITE" id="PS51352">
    <property type="entry name" value="THIOREDOXIN_2"/>
    <property type="match status" value="1"/>
</dbReference>
<dbReference type="PANTHER" id="PTHR45663">
    <property type="entry name" value="GEO12009P1"/>
    <property type="match status" value="1"/>
</dbReference>
<dbReference type="FunFam" id="3.40.30.10:FF:000001">
    <property type="entry name" value="Thioredoxin"/>
    <property type="match status" value="1"/>
</dbReference>
<dbReference type="EMBL" id="CP028923">
    <property type="protein sequence ID" value="QCK16378.1"/>
    <property type="molecule type" value="Genomic_DNA"/>
</dbReference>